<dbReference type="PANTHER" id="PTHR37984">
    <property type="entry name" value="PROTEIN CBG26694"/>
    <property type="match status" value="1"/>
</dbReference>
<protein>
    <submittedName>
        <fullName evidence="2">Mitochondrial protein</fullName>
    </submittedName>
</protein>
<dbReference type="Gene3D" id="3.10.10.10">
    <property type="entry name" value="HIV Type 1 Reverse Transcriptase, subunit A, domain 1"/>
    <property type="match status" value="1"/>
</dbReference>
<reference evidence="2 3" key="1">
    <citation type="submission" date="2022-01" db="EMBL/GenBank/DDBJ databases">
        <title>A high-quality chromosome-level genome assembly of rohu carp, Labeo rohita.</title>
        <authorList>
            <person name="Arick M.A. II"/>
            <person name="Hsu C.-Y."/>
            <person name="Magbanua Z."/>
            <person name="Pechanova O."/>
            <person name="Grover C."/>
            <person name="Miller E."/>
            <person name="Thrash A."/>
            <person name="Ezzel L."/>
            <person name="Alam S."/>
            <person name="Benzie J."/>
            <person name="Hamilton M."/>
            <person name="Karsi A."/>
            <person name="Lawrence M.L."/>
            <person name="Peterson D.G."/>
        </authorList>
    </citation>
    <scope>NUCLEOTIDE SEQUENCE [LARGE SCALE GENOMIC DNA]</scope>
    <source>
        <strain evidence="3">BAU-BD-2019</strain>
        <tissue evidence="2">Blood</tissue>
    </source>
</reference>
<dbReference type="PANTHER" id="PTHR37984:SF5">
    <property type="entry name" value="PROTEIN NYNRIN-LIKE"/>
    <property type="match status" value="1"/>
</dbReference>
<comment type="caution">
    <text evidence="2">The sequence shown here is derived from an EMBL/GenBank/DDBJ whole genome shotgun (WGS) entry which is preliminary data.</text>
</comment>
<dbReference type="InterPro" id="IPR043502">
    <property type="entry name" value="DNA/RNA_pol_sf"/>
</dbReference>
<sequence>MEEELRELRDLVAQLRAGNERLCQEQSYASPSSPIAGPSGEPVRPAADSPVVAGATSMERFVFIPRDRKCLIFNGRSGFTASPLPRFLRCVVKPSIGSRKGRRAEQELRVANGLSIPYMGYVELDVELCGRVVPQCGVLVVRDPPGGLRSLAPGVLGMNVLGQCYQELFGQHGSALFSFPSVADAPRPVLQALQYCHQGHDQCLKHTTRVKVHGPRECRVPGGTIRFAAATCAEQLIAAVDLTALSETDQGKRHRRIPPSEYEIVRAHINQLLESQVIRESCSPYASPVVLVKKKDGSLRMCVDYRQLNAKTRWDAFPLPRIEESLDALRGAFSTLDLTSGYNQQEVKYLGHIISAVGVATDPNKIDAVSQWPRPSNVAELRSFLGFASYYRRFVEGFEKLAAPLHKLVGEFAAVKGRKVGSSFGGAWDVRCQESFEGLKEKLTSTPVLHMQIFLNLLSWRWTLAIKIWGQSFPRNREERTYCYWMLLARIISRSSLVVPRAVDFTVLEPTNSGVENVLVMSDVFSKYTLAVPTRDQQATMVAQVLFNITEDDNKTMTAEERLWSLRQGGRELERYVADFIELYHLVSWPDASFGIVFLLGLDKDTI</sequence>
<feature type="compositionally biased region" description="Low complexity" evidence="1">
    <location>
        <begin position="29"/>
        <end position="42"/>
    </location>
</feature>
<dbReference type="InterPro" id="IPR043128">
    <property type="entry name" value="Rev_trsase/Diguanyl_cyclase"/>
</dbReference>
<evidence type="ECO:0000313" key="3">
    <source>
        <dbReference type="Proteomes" id="UP000830375"/>
    </source>
</evidence>
<dbReference type="EMBL" id="JACTAM010000002">
    <property type="protein sequence ID" value="KAI2667366.1"/>
    <property type="molecule type" value="Genomic_DNA"/>
</dbReference>
<keyword evidence="3" id="KW-1185">Reference proteome</keyword>
<dbReference type="Proteomes" id="UP000830375">
    <property type="component" value="Unassembled WGS sequence"/>
</dbReference>
<feature type="region of interest" description="Disordered" evidence="1">
    <location>
        <begin position="23"/>
        <end position="48"/>
    </location>
</feature>
<dbReference type="Gene3D" id="3.30.70.270">
    <property type="match status" value="2"/>
</dbReference>
<dbReference type="InterPro" id="IPR050951">
    <property type="entry name" value="Retrovirus_Pol_polyprotein"/>
</dbReference>
<dbReference type="CDD" id="cd01647">
    <property type="entry name" value="RT_LTR"/>
    <property type="match status" value="1"/>
</dbReference>
<evidence type="ECO:0000256" key="1">
    <source>
        <dbReference type="SAM" id="MobiDB-lite"/>
    </source>
</evidence>
<organism evidence="2 3">
    <name type="scientific">Labeo rohita</name>
    <name type="common">Indian major carp</name>
    <name type="synonym">Cyprinus rohita</name>
    <dbReference type="NCBI Taxonomy" id="84645"/>
    <lineage>
        <taxon>Eukaryota</taxon>
        <taxon>Metazoa</taxon>
        <taxon>Chordata</taxon>
        <taxon>Craniata</taxon>
        <taxon>Vertebrata</taxon>
        <taxon>Euteleostomi</taxon>
        <taxon>Actinopterygii</taxon>
        <taxon>Neopterygii</taxon>
        <taxon>Teleostei</taxon>
        <taxon>Ostariophysi</taxon>
        <taxon>Cypriniformes</taxon>
        <taxon>Cyprinidae</taxon>
        <taxon>Labeoninae</taxon>
        <taxon>Labeonini</taxon>
        <taxon>Labeo</taxon>
    </lineage>
</organism>
<gene>
    <name evidence="2" type="ORF">H4Q32_003828</name>
</gene>
<accession>A0ABQ8MXQ4</accession>
<proteinExistence type="predicted"/>
<evidence type="ECO:0000313" key="2">
    <source>
        <dbReference type="EMBL" id="KAI2667366.1"/>
    </source>
</evidence>
<name>A0ABQ8MXQ4_LABRO</name>
<dbReference type="SUPFAM" id="SSF56672">
    <property type="entry name" value="DNA/RNA polymerases"/>
    <property type="match status" value="1"/>
</dbReference>